<dbReference type="Proteomes" id="UP000053789">
    <property type="component" value="Unassembled WGS sequence"/>
</dbReference>
<organism evidence="1 2">
    <name type="scientific">Cladophialophora bantiana (strain ATCC 10958 / CBS 173.52 / CDC B-1940 / NIH 8579)</name>
    <name type="common">Xylohypha bantiana</name>
    <dbReference type="NCBI Taxonomy" id="1442370"/>
    <lineage>
        <taxon>Eukaryota</taxon>
        <taxon>Fungi</taxon>
        <taxon>Dikarya</taxon>
        <taxon>Ascomycota</taxon>
        <taxon>Pezizomycotina</taxon>
        <taxon>Eurotiomycetes</taxon>
        <taxon>Chaetothyriomycetidae</taxon>
        <taxon>Chaetothyriales</taxon>
        <taxon>Herpotrichiellaceae</taxon>
        <taxon>Cladophialophora</taxon>
    </lineage>
</organism>
<accession>A0A0D2ESP0</accession>
<dbReference type="OrthoDB" id="423498at2759"/>
<dbReference type="HOGENOM" id="CLU_1686370_0_0_1"/>
<protein>
    <recommendedName>
        <fullName evidence="3">SMP-30/Gluconolactonase/LRE-like region domain-containing protein</fullName>
    </recommendedName>
</protein>
<dbReference type="VEuPathDB" id="FungiDB:Z519_06740"/>
<dbReference type="AlphaFoldDB" id="A0A0D2ESP0"/>
<sequence length="156" mass="17015">MLTNTAAVLPYHFNGSISNNNADYDVRNISVPNATSFDLLVGADLVVFDRERGSYAPVMKDIFFTDPAYSRYIALTDTTSQLPSIRYPGTPDYGADGLGELNSIAFSPDGSTPYISEIGAVSGTIDPRLGSEETTYNTTGKRVIYAWGIKINERRV</sequence>
<name>A0A0D2ESP0_CLAB1</name>
<dbReference type="RefSeq" id="XP_016619560.1">
    <property type="nucleotide sequence ID" value="XM_016764478.1"/>
</dbReference>
<proteinExistence type="predicted"/>
<evidence type="ECO:0000313" key="1">
    <source>
        <dbReference type="EMBL" id="KIW92891.1"/>
    </source>
</evidence>
<dbReference type="PANTHER" id="PTHR47064">
    <property type="entry name" value="PUTATIVE (AFU_ORTHOLOGUE AFUA_1G08990)-RELATED"/>
    <property type="match status" value="1"/>
</dbReference>
<dbReference type="EMBL" id="KN846988">
    <property type="protein sequence ID" value="KIW92891.1"/>
    <property type="molecule type" value="Genomic_DNA"/>
</dbReference>
<evidence type="ECO:0000313" key="2">
    <source>
        <dbReference type="Proteomes" id="UP000053789"/>
    </source>
</evidence>
<keyword evidence="2" id="KW-1185">Reference proteome</keyword>
<reference evidence="1" key="1">
    <citation type="submission" date="2015-01" db="EMBL/GenBank/DDBJ databases">
        <title>The Genome Sequence of Cladophialophora bantiana CBS 173.52.</title>
        <authorList>
            <consortium name="The Broad Institute Genomics Platform"/>
            <person name="Cuomo C."/>
            <person name="de Hoog S."/>
            <person name="Gorbushina A."/>
            <person name="Stielow B."/>
            <person name="Teixiera M."/>
            <person name="Abouelleil A."/>
            <person name="Chapman S.B."/>
            <person name="Priest M."/>
            <person name="Young S.K."/>
            <person name="Wortman J."/>
            <person name="Nusbaum C."/>
            <person name="Birren B."/>
        </authorList>
    </citation>
    <scope>NUCLEOTIDE SEQUENCE [LARGE SCALE GENOMIC DNA]</scope>
    <source>
        <strain evidence="1">CBS 173.52</strain>
    </source>
</reference>
<dbReference type="InterPro" id="IPR052988">
    <property type="entry name" value="Oryzine_lactonohydrolase"/>
</dbReference>
<dbReference type="GeneID" id="27699668"/>
<evidence type="ECO:0008006" key="3">
    <source>
        <dbReference type="Google" id="ProtNLM"/>
    </source>
</evidence>
<dbReference type="PANTHER" id="PTHR47064:SF2">
    <property type="entry name" value="SMP-30_GLUCONOLACTONASE_LRE-LIKE REGION DOMAIN-CONTAINING PROTEIN-RELATED"/>
    <property type="match status" value="1"/>
</dbReference>
<gene>
    <name evidence="1" type="ORF">Z519_06740</name>
</gene>